<sequence length="157" mass="18015">MWSKIFQTINNYGKTSNIMIQRIKSQLTKSRIKQLVTYGFVGGFTTGLGYVLYYIFIVQFGFWYLFSSAVIDPFAILLNYLMHRAITFKSTGSKRTQLPKYITLVMLNYFAGLFVLFVTVDLFGINPLLGKIIAMGVIFTWNFLALKLVVFKNITTP</sequence>
<keyword evidence="4 6" id="KW-1133">Transmembrane helix</keyword>
<feature type="domain" description="GtrA/DPMS transmembrane" evidence="7">
    <location>
        <begin position="38"/>
        <end position="151"/>
    </location>
</feature>
<evidence type="ECO:0000256" key="1">
    <source>
        <dbReference type="ARBA" id="ARBA00004141"/>
    </source>
</evidence>
<keyword evidence="5 6" id="KW-0472">Membrane</keyword>
<gene>
    <name evidence="8" type="ORF">COY32_02005</name>
</gene>
<evidence type="ECO:0000256" key="4">
    <source>
        <dbReference type="ARBA" id="ARBA00022989"/>
    </source>
</evidence>
<dbReference type="PANTHER" id="PTHR38459">
    <property type="entry name" value="PROPHAGE BACTOPRENOL-LINKED GLUCOSE TRANSLOCASE HOMOLOG"/>
    <property type="match status" value="1"/>
</dbReference>
<dbReference type="EMBL" id="PFNL01000058">
    <property type="protein sequence ID" value="PIZ47223.1"/>
    <property type="molecule type" value="Genomic_DNA"/>
</dbReference>
<name>A0A2M7TKE1_UNCKA</name>
<evidence type="ECO:0000256" key="2">
    <source>
        <dbReference type="ARBA" id="ARBA00009399"/>
    </source>
</evidence>
<comment type="subcellular location">
    <subcellularLocation>
        <location evidence="1">Membrane</location>
        <topology evidence="1">Multi-pass membrane protein</topology>
    </subcellularLocation>
</comment>
<evidence type="ECO:0000256" key="5">
    <source>
        <dbReference type="ARBA" id="ARBA00023136"/>
    </source>
</evidence>
<feature type="transmembrane region" description="Helical" evidence="6">
    <location>
        <begin position="62"/>
        <end position="81"/>
    </location>
</feature>
<evidence type="ECO:0000256" key="3">
    <source>
        <dbReference type="ARBA" id="ARBA00022692"/>
    </source>
</evidence>
<accession>A0A2M7TKE1</accession>
<dbReference type="InterPro" id="IPR007267">
    <property type="entry name" value="GtrA_DPMS_TM"/>
</dbReference>
<feature type="transmembrane region" description="Helical" evidence="6">
    <location>
        <begin position="101"/>
        <end position="120"/>
    </location>
</feature>
<evidence type="ECO:0000259" key="7">
    <source>
        <dbReference type="Pfam" id="PF04138"/>
    </source>
</evidence>
<reference evidence="9" key="1">
    <citation type="submission" date="2017-09" db="EMBL/GenBank/DDBJ databases">
        <title>Depth-based differentiation of microbial function through sediment-hosted aquifers and enrichment of novel symbionts in the deep terrestrial subsurface.</title>
        <authorList>
            <person name="Probst A.J."/>
            <person name="Ladd B."/>
            <person name="Jarett J.K."/>
            <person name="Geller-Mcgrath D.E."/>
            <person name="Sieber C.M.K."/>
            <person name="Emerson J.B."/>
            <person name="Anantharaman K."/>
            <person name="Thomas B.C."/>
            <person name="Malmstrom R."/>
            <person name="Stieglmeier M."/>
            <person name="Klingl A."/>
            <person name="Woyke T."/>
            <person name="Ryan C.M."/>
            <person name="Banfield J.F."/>
        </authorList>
    </citation>
    <scope>NUCLEOTIDE SEQUENCE [LARGE SCALE GENOMIC DNA]</scope>
</reference>
<proteinExistence type="inferred from homology"/>
<feature type="transmembrane region" description="Helical" evidence="6">
    <location>
        <begin position="35"/>
        <end position="56"/>
    </location>
</feature>
<evidence type="ECO:0000313" key="9">
    <source>
        <dbReference type="Proteomes" id="UP000228920"/>
    </source>
</evidence>
<protein>
    <recommendedName>
        <fullName evidence="7">GtrA/DPMS transmembrane domain-containing protein</fullName>
    </recommendedName>
</protein>
<evidence type="ECO:0000256" key="6">
    <source>
        <dbReference type="SAM" id="Phobius"/>
    </source>
</evidence>
<dbReference type="GO" id="GO:0000271">
    <property type="term" value="P:polysaccharide biosynthetic process"/>
    <property type="evidence" value="ECO:0007669"/>
    <property type="project" value="InterPro"/>
</dbReference>
<dbReference type="Pfam" id="PF04138">
    <property type="entry name" value="GtrA_DPMS_TM"/>
    <property type="match status" value="1"/>
</dbReference>
<dbReference type="InterPro" id="IPR051401">
    <property type="entry name" value="GtrA_CellWall_Glycosyl"/>
</dbReference>
<comment type="caution">
    <text evidence="8">The sequence shown here is derived from an EMBL/GenBank/DDBJ whole genome shotgun (WGS) entry which is preliminary data.</text>
</comment>
<dbReference type="Proteomes" id="UP000228920">
    <property type="component" value="Unassembled WGS sequence"/>
</dbReference>
<feature type="transmembrane region" description="Helical" evidence="6">
    <location>
        <begin position="132"/>
        <end position="151"/>
    </location>
</feature>
<evidence type="ECO:0000313" key="8">
    <source>
        <dbReference type="EMBL" id="PIZ47223.1"/>
    </source>
</evidence>
<dbReference type="PANTHER" id="PTHR38459:SF1">
    <property type="entry name" value="PROPHAGE BACTOPRENOL-LINKED GLUCOSE TRANSLOCASE HOMOLOG"/>
    <property type="match status" value="1"/>
</dbReference>
<keyword evidence="3 6" id="KW-0812">Transmembrane</keyword>
<dbReference type="GO" id="GO:0005886">
    <property type="term" value="C:plasma membrane"/>
    <property type="evidence" value="ECO:0007669"/>
    <property type="project" value="TreeGrafter"/>
</dbReference>
<comment type="similarity">
    <text evidence="2">Belongs to the GtrA family.</text>
</comment>
<organism evidence="8 9">
    <name type="scientific">candidate division WWE3 bacterium CG_4_10_14_0_2_um_filter_41_14</name>
    <dbReference type="NCBI Taxonomy" id="1975072"/>
    <lineage>
        <taxon>Bacteria</taxon>
        <taxon>Katanobacteria</taxon>
    </lineage>
</organism>
<dbReference type="AlphaFoldDB" id="A0A2M7TKE1"/>